<dbReference type="GO" id="GO:0005737">
    <property type="term" value="C:cytoplasm"/>
    <property type="evidence" value="ECO:0007669"/>
    <property type="project" value="TreeGrafter"/>
</dbReference>
<dbReference type="PANTHER" id="PTHR11086:SF18">
    <property type="entry name" value="DEOXYCYTIDYLATE DEAMINASE"/>
    <property type="match status" value="1"/>
</dbReference>
<dbReference type="EMBL" id="CR543861">
    <property type="protein sequence ID" value="CAG69971.1"/>
    <property type="molecule type" value="Genomic_DNA"/>
</dbReference>
<dbReference type="InterPro" id="IPR016193">
    <property type="entry name" value="Cytidine_deaminase-like"/>
</dbReference>
<feature type="domain" description="CMP/dCMP-type deaminase" evidence="5">
    <location>
        <begin position="323"/>
        <end position="441"/>
    </location>
</feature>
<dbReference type="NCBIfam" id="NF041025">
    <property type="entry name" value="antiphage_deaminase"/>
    <property type="match status" value="1"/>
</dbReference>
<dbReference type="STRING" id="202950.GCA_001485005_02142"/>
<gene>
    <name evidence="6" type="ordered locus">ACIAD3297</name>
</gene>
<evidence type="ECO:0000259" key="5">
    <source>
        <dbReference type="PROSITE" id="PS51747"/>
    </source>
</evidence>
<keyword evidence="2" id="KW-0479">Metal-binding</keyword>
<name>Q6F7J4_ACIAD</name>
<dbReference type="GO" id="GO:0008270">
    <property type="term" value="F:zinc ion binding"/>
    <property type="evidence" value="ECO:0007669"/>
    <property type="project" value="InterPro"/>
</dbReference>
<accession>Q6F7J4</accession>
<keyword evidence="3 6" id="KW-0378">Hydrolase</keyword>
<dbReference type="PROSITE" id="PS51747">
    <property type="entry name" value="CYT_DCMP_DEAMINASES_2"/>
    <property type="match status" value="1"/>
</dbReference>
<comment type="similarity">
    <text evidence="1">Belongs to the cytidine and deoxycytidylate deaminase family.</text>
</comment>
<dbReference type="InterPro" id="IPR016192">
    <property type="entry name" value="APOBEC/CMP_deaminase_Zn-bd"/>
</dbReference>
<dbReference type="Gene3D" id="3.40.140.10">
    <property type="entry name" value="Cytidine Deaminase, domain 2"/>
    <property type="match status" value="1"/>
</dbReference>
<dbReference type="SUPFAM" id="SSF53927">
    <property type="entry name" value="Cytidine deaminase-like"/>
    <property type="match status" value="1"/>
</dbReference>
<dbReference type="GO" id="GO:0004132">
    <property type="term" value="F:dCMP deaminase activity"/>
    <property type="evidence" value="ECO:0007669"/>
    <property type="project" value="TreeGrafter"/>
</dbReference>
<proteinExistence type="inferred from homology"/>
<evidence type="ECO:0000313" key="6">
    <source>
        <dbReference type="EMBL" id="CAG69971.1"/>
    </source>
</evidence>
<evidence type="ECO:0000256" key="3">
    <source>
        <dbReference type="ARBA" id="ARBA00022801"/>
    </source>
</evidence>
<dbReference type="Proteomes" id="UP000000430">
    <property type="component" value="Chromosome"/>
</dbReference>
<evidence type="ECO:0000256" key="1">
    <source>
        <dbReference type="ARBA" id="ARBA00006576"/>
    </source>
</evidence>
<evidence type="ECO:0000256" key="4">
    <source>
        <dbReference type="ARBA" id="ARBA00022833"/>
    </source>
</evidence>
<organism evidence="6 7">
    <name type="scientific">Acinetobacter baylyi (strain ATCC 33305 / BD413 / ADP1)</name>
    <dbReference type="NCBI Taxonomy" id="62977"/>
    <lineage>
        <taxon>Bacteria</taxon>
        <taxon>Pseudomonadati</taxon>
        <taxon>Pseudomonadota</taxon>
        <taxon>Gammaproteobacteria</taxon>
        <taxon>Moraxellales</taxon>
        <taxon>Moraxellaceae</taxon>
        <taxon>Acinetobacter</taxon>
    </lineage>
</organism>
<evidence type="ECO:0000313" key="7">
    <source>
        <dbReference type="Proteomes" id="UP000000430"/>
    </source>
</evidence>
<dbReference type="InterPro" id="IPR027417">
    <property type="entry name" value="P-loop_NTPase"/>
</dbReference>
<dbReference type="PANTHER" id="PTHR11086">
    <property type="entry name" value="DEOXYCYTIDYLATE DEAMINASE-RELATED"/>
    <property type="match status" value="1"/>
</dbReference>
<dbReference type="Gene3D" id="3.40.50.300">
    <property type="entry name" value="P-loop containing nucleotide triphosphate hydrolases"/>
    <property type="match status" value="1"/>
</dbReference>
<protein>
    <submittedName>
        <fullName evidence="6">Putative cytidine / deoxycytidylate deaminase family protein</fullName>
        <ecNumber evidence="6">3.5.4.-</ecNumber>
    </submittedName>
</protein>
<keyword evidence="4" id="KW-0862">Zinc</keyword>
<dbReference type="HOGENOM" id="CLU_029260_0_0_6"/>
<dbReference type="eggNOG" id="COG2131">
    <property type="taxonomic scope" value="Bacteria"/>
</dbReference>
<dbReference type="EC" id="3.5.4.-" evidence="6"/>
<dbReference type="Pfam" id="PF00383">
    <property type="entry name" value="dCMP_cyt_deam_1"/>
    <property type="match status" value="1"/>
</dbReference>
<dbReference type="PROSITE" id="PS00903">
    <property type="entry name" value="CYT_DCMP_DEAMINASES_1"/>
    <property type="match status" value="1"/>
</dbReference>
<dbReference type="AlphaFoldDB" id="Q6F7J4"/>
<dbReference type="InterPro" id="IPR002125">
    <property type="entry name" value="CMP_dCMP_dom"/>
</dbReference>
<evidence type="ECO:0000256" key="2">
    <source>
        <dbReference type="ARBA" id="ARBA00022723"/>
    </source>
</evidence>
<dbReference type="KEGG" id="aci:ACIAD3297"/>
<reference evidence="6 7" key="1">
    <citation type="journal article" date="2004" name="Nucleic Acids Res.">
        <title>Unique features revealed by the genome sequence of Acinetobacter sp. ADP1, a versatile and naturally transformation competent bacterium.</title>
        <authorList>
            <person name="Barbe V."/>
            <person name="Vallenet D."/>
            <person name="Fonknechten N."/>
            <person name="Kreimeyer A."/>
            <person name="Oztas S."/>
            <person name="Labarre L."/>
            <person name="Cruveiller S."/>
            <person name="Robert C."/>
            <person name="Duprat S."/>
            <person name="Wincker P."/>
            <person name="Ornston L.N."/>
            <person name="Weissenbach J."/>
            <person name="Marliere P."/>
            <person name="Cohen G.N."/>
            <person name="Medigue C."/>
        </authorList>
    </citation>
    <scope>NUCLEOTIDE SEQUENCE [LARGE SCALE GENOMIC DNA]</scope>
    <source>
        <strain evidence="7">ATCC 33305 / BD413 / ADP1</strain>
    </source>
</reference>
<sequence>MLEIMLLEQIQKVSHELIIGLVGAVGSRLNVLTSTLMDLLHNEFAYDVEVITISKDILARYIEQSSTPMDAFERIYRYMDKGNELRREHDTDFLALEVARLIAKRRQDWQEAHPAQDANQRRVAFIIDSLKHESEVQALRQIYSTGFFQLSLYESKKARENTLIHDYAIRPESAKILIERDEGEANDYGQHTSEAFHLADYFLKFDQHYSEQSLGSQQELRASCFRFLRILFADPYITPTFNEFATYMSFTASVRSADLSRQVGAVIARNNTILAIGSNDVPKFQGGTYWPYFDENTGEVKDLESGRDYMRGFDANTIEKNKIIDDLFQQLANAIDQSVDAERTTPLKLQIHQILKESKIKKITEYGRVVHAEMDALLSCSRSNISTQGATLFVTTFPCHNCAKHIISAGIEKVVFVEPYPKSKALMMHEDSITQKWEGQEYTEQNKLIFEPFVGVGARSFVNLFSMSLGSGRKLKRKSKEGYVLSWNAKTAELRLPMYYLSHRELEQEIEQSMLKKSF</sequence>
<dbReference type="InterPro" id="IPR015517">
    <property type="entry name" value="dCMP_deaminase-rel"/>
</dbReference>